<reference evidence="2" key="2">
    <citation type="submission" date="2024-10" db="UniProtKB">
        <authorList>
            <consortium name="EnsemblProtists"/>
        </authorList>
    </citation>
    <scope>IDENTIFICATION</scope>
</reference>
<dbReference type="RefSeq" id="XP_005780506.1">
    <property type="nucleotide sequence ID" value="XM_005780449.1"/>
</dbReference>
<dbReference type="InterPro" id="IPR038050">
    <property type="entry name" value="Neuro_actylchol_rec"/>
</dbReference>
<organism evidence="2 3">
    <name type="scientific">Emiliania huxleyi (strain CCMP1516)</name>
    <dbReference type="NCBI Taxonomy" id="280463"/>
    <lineage>
        <taxon>Eukaryota</taxon>
        <taxon>Haptista</taxon>
        <taxon>Haptophyta</taxon>
        <taxon>Prymnesiophyceae</taxon>
        <taxon>Isochrysidales</taxon>
        <taxon>Noelaerhabdaceae</taxon>
        <taxon>Emiliania</taxon>
    </lineage>
</organism>
<keyword evidence="3" id="KW-1185">Reference proteome</keyword>
<dbReference type="GO" id="GO:0016020">
    <property type="term" value="C:membrane"/>
    <property type="evidence" value="ECO:0007669"/>
    <property type="project" value="InterPro"/>
</dbReference>
<reference evidence="3" key="1">
    <citation type="journal article" date="2013" name="Nature">
        <title>Pan genome of the phytoplankton Emiliania underpins its global distribution.</title>
        <authorList>
            <person name="Read B.A."/>
            <person name="Kegel J."/>
            <person name="Klute M.J."/>
            <person name="Kuo A."/>
            <person name="Lefebvre S.C."/>
            <person name="Maumus F."/>
            <person name="Mayer C."/>
            <person name="Miller J."/>
            <person name="Monier A."/>
            <person name="Salamov A."/>
            <person name="Young J."/>
            <person name="Aguilar M."/>
            <person name="Claverie J.M."/>
            <person name="Frickenhaus S."/>
            <person name="Gonzalez K."/>
            <person name="Herman E.K."/>
            <person name="Lin Y.C."/>
            <person name="Napier J."/>
            <person name="Ogata H."/>
            <person name="Sarno A.F."/>
            <person name="Shmutz J."/>
            <person name="Schroeder D."/>
            <person name="de Vargas C."/>
            <person name="Verret F."/>
            <person name="von Dassow P."/>
            <person name="Valentin K."/>
            <person name="Van de Peer Y."/>
            <person name="Wheeler G."/>
            <person name="Dacks J.B."/>
            <person name="Delwiche C.F."/>
            <person name="Dyhrman S.T."/>
            <person name="Glockner G."/>
            <person name="John U."/>
            <person name="Richards T."/>
            <person name="Worden A.Z."/>
            <person name="Zhang X."/>
            <person name="Grigoriev I.V."/>
            <person name="Allen A.E."/>
            <person name="Bidle K."/>
            <person name="Borodovsky M."/>
            <person name="Bowler C."/>
            <person name="Brownlee C."/>
            <person name="Cock J.M."/>
            <person name="Elias M."/>
            <person name="Gladyshev V.N."/>
            <person name="Groth M."/>
            <person name="Guda C."/>
            <person name="Hadaegh A."/>
            <person name="Iglesias-Rodriguez M.D."/>
            <person name="Jenkins J."/>
            <person name="Jones B.M."/>
            <person name="Lawson T."/>
            <person name="Leese F."/>
            <person name="Lindquist E."/>
            <person name="Lobanov A."/>
            <person name="Lomsadze A."/>
            <person name="Malik S.B."/>
            <person name="Marsh M.E."/>
            <person name="Mackinder L."/>
            <person name="Mock T."/>
            <person name="Mueller-Roeber B."/>
            <person name="Pagarete A."/>
            <person name="Parker M."/>
            <person name="Probert I."/>
            <person name="Quesneville H."/>
            <person name="Raines C."/>
            <person name="Rensing S.A."/>
            <person name="Riano-Pachon D.M."/>
            <person name="Richier S."/>
            <person name="Rokitta S."/>
            <person name="Shiraiwa Y."/>
            <person name="Soanes D.M."/>
            <person name="van der Giezen M."/>
            <person name="Wahlund T.M."/>
            <person name="Williams B."/>
            <person name="Wilson W."/>
            <person name="Wolfe G."/>
            <person name="Wurch L.L."/>
        </authorList>
    </citation>
    <scope>NUCLEOTIDE SEQUENCE</scope>
</reference>
<dbReference type="GO" id="GO:0006811">
    <property type="term" value="P:monoatomic ion transport"/>
    <property type="evidence" value="ECO:0007669"/>
    <property type="project" value="InterPro"/>
</dbReference>
<dbReference type="PaxDb" id="2903-EOD28077"/>
<feature type="transmembrane region" description="Helical" evidence="1">
    <location>
        <begin position="12"/>
        <end position="31"/>
    </location>
</feature>
<proteinExistence type="predicted"/>
<keyword evidence="1" id="KW-0472">Membrane</keyword>
<evidence type="ECO:0000313" key="2">
    <source>
        <dbReference type="EnsemblProtists" id="EOD28077"/>
    </source>
</evidence>
<dbReference type="Gene3D" id="1.20.58.390">
    <property type="entry name" value="Neurotransmitter-gated ion-channel transmembrane domain"/>
    <property type="match status" value="1"/>
</dbReference>
<dbReference type="KEGG" id="ehx:EMIHUDRAFT_366340"/>
<dbReference type="InterPro" id="IPR036719">
    <property type="entry name" value="Neuro-gated_channel_TM_sf"/>
</dbReference>
<dbReference type="AlphaFoldDB" id="A0A0D3JX42"/>
<feature type="transmembrane region" description="Helical" evidence="1">
    <location>
        <begin position="205"/>
        <end position="225"/>
    </location>
</feature>
<keyword evidence="1" id="KW-0812">Transmembrane</keyword>
<feature type="transmembrane region" description="Helical" evidence="1">
    <location>
        <begin position="43"/>
        <end position="68"/>
    </location>
</feature>
<sequence length="239" mass="27589">MAFLFSRSHVNERVNLTLTVYLGVIFFQILVVERLPPSPTMTVMHMFMFLSSLMLMLLCLFHLLIWLLDSYLTRKRAQHRAMQRWQRSDHAIEAVIKLQRAWRRRRILKHAEAPPRIPQSAGGLRRRNTVAVRRLPLPVVARAPSARGEPARSAMVGGEGSEAPLGIMRAGLYLEEMRRKERRRRLVLDKLLWVGRRAMLHIDQILAAAILLLYLGLVLGVAFFYRGTLDEKCSDPWST</sequence>
<accession>A0A0D3JX42</accession>
<dbReference type="GeneID" id="17273659"/>
<dbReference type="HOGENOM" id="CLU_1162973_0_0_1"/>
<dbReference type="Proteomes" id="UP000013827">
    <property type="component" value="Unassembled WGS sequence"/>
</dbReference>
<keyword evidence="1" id="KW-1133">Transmembrane helix</keyword>
<dbReference type="SUPFAM" id="SSF90112">
    <property type="entry name" value="Neurotransmitter-gated ion-channel transmembrane pore"/>
    <property type="match status" value="1"/>
</dbReference>
<protein>
    <recommendedName>
        <fullName evidence="4">Neurotransmitter-gated ion-channel transmembrane domain-containing protein</fullName>
    </recommendedName>
</protein>
<evidence type="ECO:0000256" key="1">
    <source>
        <dbReference type="SAM" id="Phobius"/>
    </source>
</evidence>
<evidence type="ECO:0000313" key="3">
    <source>
        <dbReference type="Proteomes" id="UP000013827"/>
    </source>
</evidence>
<dbReference type="EnsemblProtists" id="EOD28077">
    <property type="protein sequence ID" value="EOD28077"/>
    <property type="gene ID" value="EMIHUDRAFT_366340"/>
</dbReference>
<name>A0A0D3JX42_EMIH1</name>
<evidence type="ECO:0008006" key="4">
    <source>
        <dbReference type="Google" id="ProtNLM"/>
    </source>
</evidence>